<comment type="caution">
    <text evidence="1">The sequence shown here is derived from an EMBL/GenBank/DDBJ whole genome shotgun (WGS) entry which is preliminary data.</text>
</comment>
<accession>A0AAN8WXI6</accession>
<dbReference type="EMBL" id="JAXCGZ010013567">
    <property type="protein sequence ID" value="KAK7072281.1"/>
    <property type="molecule type" value="Genomic_DNA"/>
</dbReference>
<gene>
    <name evidence="1" type="primary">GEMIN7</name>
    <name evidence="1" type="ORF">SK128_010697</name>
</gene>
<dbReference type="GO" id="GO:0034719">
    <property type="term" value="C:SMN-Sm protein complex"/>
    <property type="evidence" value="ECO:0007669"/>
    <property type="project" value="InterPro"/>
</dbReference>
<reference evidence="1 2" key="1">
    <citation type="submission" date="2023-11" db="EMBL/GenBank/DDBJ databases">
        <title>Halocaridina rubra genome assembly.</title>
        <authorList>
            <person name="Smith C."/>
        </authorList>
    </citation>
    <scope>NUCLEOTIDE SEQUENCE [LARGE SCALE GENOMIC DNA]</scope>
    <source>
        <strain evidence="1">EP-1</strain>
        <tissue evidence="1">Whole</tissue>
    </source>
</reference>
<protein>
    <submittedName>
        <fullName evidence="1">Gem-associated protein 7 (Gemin7)</fullName>
    </submittedName>
</protein>
<dbReference type="Pfam" id="PF11095">
    <property type="entry name" value="Gemin7"/>
    <property type="match status" value="1"/>
</dbReference>
<dbReference type="Gene3D" id="2.30.30.100">
    <property type="match status" value="1"/>
</dbReference>
<name>A0AAN8WXI6_HALRR</name>
<evidence type="ECO:0000313" key="2">
    <source>
        <dbReference type="Proteomes" id="UP001381693"/>
    </source>
</evidence>
<sequence length="96" mass="11135">MKMDEELVSNEKEDERTFQECRAELRERFLWAVTSLVGKDMELRMLEDIKVSGVFRGIDKDVLSVHMQNLKTPAVTHPYATIRLPDCCSMKCSLKI</sequence>
<proteinExistence type="predicted"/>
<dbReference type="InterPro" id="IPR020338">
    <property type="entry name" value="SMN_gemin7"/>
</dbReference>
<dbReference type="PANTHER" id="PTHR14679:SF1">
    <property type="entry name" value="GEM-ASSOCIATED PROTEIN 7"/>
    <property type="match status" value="1"/>
</dbReference>
<dbReference type="Proteomes" id="UP001381693">
    <property type="component" value="Unassembled WGS sequence"/>
</dbReference>
<dbReference type="AlphaFoldDB" id="A0AAN8WXI6"/>
<dbReference type="PANTHER" id="PTHR14679">
    <property type="entry name" value="GEM-ASSOCIATED PROTEIN 7"/>
    <property type="match status" value="1"/>
</dbReference>
<evidence type="ECO:0000313" key="1">
    <source>
        <dbReference type="EMBL" id="KAK7072281.1"/>
    </source>
</evidence>
<keyword evidence="2" id="KW-1185">Reference proteome</keyword>
<dbReference type="GO" id="GO:0000387">
    <property type="term" value="P:spliceosomal snRNP assembly"/>
    <property type="evidence" value="ECO:0007669"/>
    <property type="project" value="TreeGrafter"/>
</dbReference>
<organism evidence="1 2">
    <name type="scientific">Halocaridina rubra</name>
    <name type="common">Hawaiian red shrimp</name>
    <dbReference type="NCBI Taxonomy" id="373956"/>
    <lineage>
        <taxon>Eukaryota</taxon>
        <taxon>Metazoa</taxon>
        <taxon>Ecdysozoa</taxon>
        <taxon>Arthropoda</taxon>
        <taxon>Crustacea</taxon>
        <taxon>Multicrustacea</taxon>
        <taxon>Malacostraca</taxon>
        <taxon>Eumalacostraca</taxon>
        <taxon>Eucarida</taxon>
        <taxon>Decapoda</taxon>
        <taxon>Pleocyemata</taxon>
        <taxon>Caridea</taxon>
        <taxon>Atyoidea</taxon>
        <taxon>Atyidae</taxon>
        <taxon>Halocaridina</taxon>
    </lineage>
</organism>